<dbReference type="InterPro" id="IPR027417">
    <property type="entry name" value="P-loop_NTPase"/>
</dbReference>
<comment type="similarity">
    <text evidence="1">Belongs to the DNA2/NAM7 helicase family.</text>
</comment>
<dbReference type="InterPro" id="IPR003593">
    <property type="entry name" value="AAA+_ATPase"/>
</dbReference>
<dbReference type="EMBL" id="JALMLT010000005">
    <property type="protein sequence ID" value="MDT8760555.1"/>
    <property type="molecule type" value="Genomic_DNA"/>
</dbReference>
<feature type="domain" description="NERD" evidence="6">
    <location>
        <begin position="8"/>
        <end position="119"/>
    </location>
</feature>
<keyword evidence="4" id="KW-0347">Helicase</keyword>
<evidence type="ECO:0000256" key="5">
    <source>
        <dbReference type="ARBA" id="ARBA00022840"/>
    </source>
</evidence>
<dbReference type="SUPFAM" id="SSF56112">
    <property type="entry name" value="Protein kinase-like (PK-like)"/>
    <property type="match status" value="2"/>
</dbReference>
<sequence>MRYLSSAGIQHREVKGLDALAKTFPGNWIVYASLNAFPRNSPPIEIDVFVVMDDRIVLLELKDWNGPLTYKKDKWHHAGRFHRSPVVLGNEKAKKIKGMVSSQIPSIRDVYVDSRVVLTATSTRDLLHPDEQPYVLTLEEARRLGDRKDRNKLLGTVRLTRQPNMYTKDFEKFFEGGTYFQPLKMSWDGYEVTDQDFYVHRRDVWREHRAELKREERMKALLRLFRFDKLPVGLNEPGGRQMIADRELKTVAYLGDQGSWMAENGILGQIGTPAEEILTEHYQLISVPSGWTTLRRFLARSGEDLLGEHRLDIVHKLASMVAELHTHGVAHRDIGGDAVWMGSPTTMSMTGFFSATIPDDQSVSDYLEDLRTYADDEPEWDGVPVTGKERDVYSIGTVMRDLSELKGDIGSFPPGWNEVMGKALARPGERYSDARGLADALGELRTPSGPTVDQSRLDGFETSVIPYVSYPMTGEMHASGGSSRYDSGSGSDRKVVKVWNGLSRGDARRDHTMLSMLEAAASLIAVPLAGTAPVLACGLSPVGPFVVTSWVEGGTFAEVLPDEPSLLDIFDGLIQAIDTVHARGLSHGDLHPSNIVVAADMSVRLIDMFDVSAVGEGRVRSLSWAPEDHERRSDQQIDRFAVCRMVALRAEAAGSASMVRIALAAKAELERVSIETLAPLLEAIALERRRLLQPPIREFKVAATTLPPGLLKGDEDHLWIKAFRQPAGREVFWVTGLNGRLLLRLKNGEVDAVEFTEAKLSDLGQGERIPIRIELDQGKEAGVLALAEYLRSVVTPEEYIAPAPVEDTPAWEGEEADLIGDDVETDVGAEGAVDVSPLRAFNVARMWLRSAEIEEETVLRVRLDRRMADEGNTAFYEYQTPQPLEFEDEDTVEVRLGGVTGRLMGLLDVPRSDDRQLAVRDQRFPILEGEFVSLVDRRDRVSKERRRRAVDRITKRASVIPSLIDYFDPGIDAPESSYPTDVPEETLLAYGLNTGQRRAFRALLATGPLGMLQGPPGSGKTRFIASLAHWLLSEGGARRVLVASQSHEAVNNVLEELLKTYREHGGVADMLRVGSRGATERVRPYQARSLRDRYRLRFENGLKTRVAHAAAAAGIPRALVHEVVDVDQRLGVLHRSMMLIVVSSDGEITREEKIRSERRVASLAAAFSREASQILGRDIEAAVGEAGAILDEAFEEALARHPKVSPGDLVTVRKLLNLANDWQNTLATGQRNFDEFLAKTRRVVAGTCVGLGQSQIRLDEGAFDWVIVDEAARCTSGELAVPLQLGSRVILVGDQRQLRPMIDRAVQIGLRREFRGFGSVLAKSDFERAFDSPYGHRNALVLDEQYRMAPDISNLVSEIFYAPHGVKLNPSKDRKPDGAFLQLPADLSDALVWFDTRGMPDAEELSHSDGRDIWNEAEIVTVINILQRLANETTLVEELARRNEPAIGVICMYSEQKRRIEREWSQLPFPEAFRRLVTIDTVDAYQGKENSIVIVTLVRSNPDHMPGHVGRENRCNVALSRAKERLYIVGDSEMWSSPETPSPMRKVFLSIRAMKRNGKVVPAREITK</sequence>
<comment type="caution">
    <text evidence="7">The sequence shown here is derived from an EMBL/GenBank/DDBJ whole genome shotgun (WGS) entry which is preliminary data.</text>
</comment>
<evidence type="ECO:0000256" key="1">
    <source>
        <dbReference type="ARBA" id="ARBA00007913"/>
    </source>
</evidence>
<evidence type="ECO:0000313" key="7">
    <source>
        <dbReference type="EMBL" id="MDT8760555.1"/>
    </source>
</evidence>
<dbReference type="PROSITE" id="PS50965">
    <property type="entry name" value="NERD"/>
    <property type="match status" value="1"/>
</dbReference>
<dbReference type="Pfam" id="PF13086">
    <property type="entry name" value="AAA_11"/>
    <property type="match status" value="1"/>
</dbReference>
<dbReference type="SUPFAM" id="SSF52540">
    <property type="entry name" value="P-loop containing nucleoside triphosphate hydrolases"/>
    <property type="match status" value="2"/>
</dbReference>
<dbReference type="PANTHER" id="PTHR43788">
    <property type="entry name" value="DNA2/NAM7 HELICASE FAMILY MEMBER"/>
    <property type="match status" value="1"/>
</dbReference>
<proteinExistence type="inferred from homology"/>
<evidence type="ECO:0000256" key="4">
    <source>
        <dbReference type="ARBA" id="ARBA00022806"/>
    </source>
</evidence>
<dbReference type="InterPro" id="IPR050534">
    <property type="entry name" value="Coronavir_polyprotein_1ab"/>
</dbReference>
<dbReference type="Gene3D" id="3.40.50.300">
    <property type="entry name" value="P-loop containing nucleotide triphosphate hydrolases"/>
    <property type="match status" value="2"/>
</dbReference>
<name>A0ABU3N7S1_9SPHN</name>
<dbReference type="InterPro" id="IPR047187">
    <property type="entry name" value="SF1_C_Upf1"/>
</dbReference>
<evidence type="ECO:0000259" key="6">
    <source>
        <dbReference type="PROSITE" id="PS50965"/>
    </source>
</evidence>
<dbReference type="Pfam" id="PF13087">
    <property type="entry name" value="AAA_12"/>
    <property type="match status" value="1"/>
</dbReference>
<dbReference type="Pfam" id="PF08378">
    <property type="entry name" value="NERD"/>
    <property type="match status" value="1"/>
</dbReference>
<dbReference type="InterPro" id="IPR041677">
    <property type="entry name" value="DNA2/NAM7_AAA_11"/>
</dbReference>
<reference evidence="7" key="1">
    <citation type="submission" date="2022-04" db="EMBL/GenBank/DDBJ databases">
        <title>Tomato heritable bacteria conferring resistance against bacterial wilt.</title>
        <authorList>
            <person name="Yin J."/>
        </authorList>
    </citation>
    <scope>NUCLEOTIDE SEQUENCE</scope>
    <source>
        <strain evidence="7">Cra20</strain>
    </source>
</reference>
<keyword evidence="3" id="KW-0378">Hydrolase</keyword>
<keyword evidence="5" id="KW-0067">ATP-binding</keyword>
<evidence type="ECO:0000256" key="3">
    <source>
        <dbReference type="ARBA" id="ARBA00022801"/>
    </source>
</evidence>
<dbReference type="InterPro" id="IPR041679">
    <property type="entry name" value="DNA2/NAM7-like_C"/>
</dbReference>
<accession>A0ABU3N7S1</accession>
<dbReference type="SMART" id="SM00382">
    <property type="entry name" value="AAA"/>
    <property type="match status" value="1"/>
</dbReference>
<evidence type="ECO:0000256" key="2">
    <source>
        <dbReference type="ARBA" id="ARBA00022741"/>
    </source>
</evidence>
<organism evidence="7">
    <name type="scientific">Sphingomonas psychrotolerans</name>
    <dbReference type="NCBI Taxonomy" id="1327635"/>
    <lineage>
        <taxon>Bacteria</taxon>
        <taxon>Pseudomonadati</taxon>
        <taxon>Pseudomonadota</taxon>
        <taxon>Alphaproteobacteria</taxon>
        <taxon>Sphingomonadales</taxon>
        <taxon>Sphingomonadaceae</taxon>
        <taxon>Sphingomonas</taxon>
    </lineage>
</organism>
<gene>
    <name evidence="7" type="ORF">MZO42_17780</name>
</gene>
<dbReference type="CDD" id="cd18808">
    <property type="entry name" value="SF1_C_Upf1"/>
    <property type="match status" value="1"/>
</dbReference>
<keyword evidence="2" id="KW-0547">Nucleotide-binding</keyword>
<dbReference type="PANTHER" id="PTHR43788:SF8">
    <property type="entry name" value="DNA-BINDING PROTEIN SMUBP-2"/>
    <property type="match status" value="1"/>
</dbReference>
<protein>
    <submittedName>
        <fullName evidence="7">AAA domain-containing protein</fullName>
    </submittedName>
</protein>
<dbReference type="InterPro" id="IPR011009">
    <property type="entry name" value="Kinase-like_dom_sf"/>
</dbReference>
<dbReference type="Gene3D" id="1.10.510.10">
    <property type="entry name" value="Transferase(Phosphotransferase) domain 1"/>
    <property type="match status" value="2"/>
</dbReference>
<dbReference type="InterPro" id="IPR011528">
    <property type="entry name" value="NERD"/>
</dbReference>